<feature type="region of interest" description="Disordered" evidence="6">
    <location>
        <begin position="320"/>
        <end position="657"/>
    </location>
</feature>
<dbReference type="EMBL" id="HBHW01010666">
    <property type="protein sequence ID" value="CAE0040173.1"/>
    <property type="molecule type" value="Transcribed_RNA"/>
</dbReference>
<evidence type="ECO:0000256" key="5">
    <source>
        <dbReference type="ARBA" id="ARBA00023242"/>
    </source>
</evidence>
<evidence type="ECO:0000256" key="1">
    <source>
        <dbReference type="ARBA" id="ARBA00004123"/>
    </source>
</evidence>
<dbReference type="PANTHER" id="PTHR12802">
    <property type="entry name" value="SWI/SNF COMPLEX-RELATED"/>
    <property type="match status" value="1"/>
</dbReference>
<feature type="compositionally biased region" description="Basic and acidic residues" evidence="6">
    <location>
        <begin position="347"/>
        <end position="368"/>
    </location>
</feature>
<dbReference type="GO" id="GO:0010468">
    <property type="term" value="P:regulation of gene expression"/>
    <property type="evidence" value="ECO:0007669"/>
    <property type="project" value="UniProtKB-ARBA"/>
</dbReference>
<dbReference type="AlphaFoldDB" id="A0A7S2ZHE0"/>
<feature type="region of interest" description="Disordered" evidence="6">
    <location>
        <begin position="1"/>
        <end position="60"/>
    </location>
</feature>
<dbReference type="PROSITE" id="PS50090">
    <property type="entry name" value="MYB_LIKE"/>
    <property type="match status" value="1"/>
</dbReference>
<evidence type="ECO:0000313" key="11">
    <source>
        <dbReference type="EMBL" id="CAE0040173.1"/>
    </source>
</evidence>
<dbReference type="InterPro" id="IPR001005">
    <property type="entry name" value="SANT/Myb"/>
</dbReference>
<feature type="compositionally biased region" description="Polar residues" evidence="6">
    <location>
        <begin position="473"/>
        <end position="482"/>
    </location>
</feature>
<feature type="compositionally biased region" description="Basic and acidic residues" evidence="6">
    <location>
        <begin position="493"/>
        <end position="506"/>
    </location>
</feature>
<feature type="compositionally biased region" description="Low complexity" evidence="6">
    <location>
        <begin position="558"/>
        <end position="572"/>
    </location>
</feature>
<evidence type="ECO:0000259" key="7">
    <source>
        <dbReference type="PROSITE" id="PS50090"/>
    </source>
</evidence>
<feature type="compositionally biased region" description="Polar residues" evidence="6">
    <location>
        <begin position="531"/>
        <end position="542"/>
    </location>
</feature>
<dbReference type="Pfam" id="PF00249">
    <property type="entry name" value="Myb_DNA-binding"/>
    <property type="match status" value="1"/>
</dbReference>
<feature type="compositionally biased region" description="Basic and acidic residues" evidence="6">
    <location>
        <begin position="573"/>
        <end position="591"/>
    </location>
</feature>
<dbReference type="EMBL" id="HBHW01010663">
    <property type="protein sequence ID" value="CAE0040170.1"/>
    <property type="molecule type" value="Transcribed_RNA"/>
</dbReference>
<feature type="compositionally biased region" description="Basic and acidic residues" evidence="6">
    <location>
        <begin position="611"/>
        <end position="642"/>
    </location>
</feature>
<dbReference type="PANTHER" id="PTHR12802:SF155">
    <property type="entry name" value="DEUBIQUITINASE MYSM1"/>
    <property type="match status" value="1"/>
</dbReference>
<feature type="compositionally biased region" description="Polar residues" evidence="6">
    <location>
        <begin position="321"/>
        <end position="337"/>
    </location>
</feature>
<dbReference type="Gene3D" id="1.10.10.60">
    <property type="entry name" value="Homeodomain-like"/>
    <property type="match status" value="1"/>
</dbReference>
<evidence type="ECO:0000256" key="3">
    <source>
        <dbReference type="ARBA" id="ARBA00023125"/>
    </source>
</evidence>
<gene>
    <name evidence="10" type="ORF">RMAR00112_LOCUS8129</name>
    <name evidence="11" type="ORF">RMAR00112_LOCUS8132</name>
</gene>
<dbReference type="PROSITE" id="PS51294">
    <property type="entry name" value="HTH_MYB"/>
    <property type="match status" value="1"/>
</dbReference>
<organism evidence="10">
    <name type="scientific">Rhodosorus marinus</name>
    <dbReference type="NCBI Taxonomy" id="101924"/>
    <lineage>
        <taxon>Eukaryota</taxon>
        <taxon>Rhodophyta</taxon>
        <taxon>Stylonematophyceae</taxon>
        <taxon>Stylonematales</taxon>
        <taxon>Stylonemataceae</taxon>
        <taxon>Rhodosorus</taxon>
    </lineage>
</organism>
<dbReference type="InterPro" id="IPR017884">
    <property type="entry name" value="SANT_dom"/>
</dbReference>
<dbReference type="GO" id="GO:0005634">
    <property type="term" value="C:nucleus"/>
    <property type="evidence" value="ECO:0007669"/>
    <property type="project" value="UniProtKB-SubCell"/>
</dbReference>
<evidence type="ECO:0000313" key="10">
    <source>
        <dbReference type="EMBL" id="CAE0040170.1"/>
    </source>
</evidence>
<reference evidence="10" key="1">
    <citation type="submission" date="2021-01" db="EMBL/GenBank/DDBJ databases">
        <authorList>
            <person name="Corre E."/>
            <person name="Pelletier E."/>
            <person name="Niang G."/>
            <person name="Scheremetjew M."/>
            <person name="Finn R."/>
            <person name="Kale V."/>
            <person name="Holt S."/>
            <person name="Cochrane G."/>
            <person name="Meng A."/>
            <person name="Brown T."/>
            <person name="Cohen L."/>
        </authorList>
    </citation>
    <scope>NUCLEOTIDE SEQUENCE</scope>
    <source>
        <strain evidence="10">CCMP 769</strain>
    </source>
</reference>
<evidence type="ECO:0000259" key="9">
    <source>
        <dbReference type="PROSITE" id="PS51294"/>
    </source>
</evidence>
<keyword evidence="3" id="KW-0238">DNA-binding</keyword>
<keyword evidence="4" id="KW-0804">Transcription</keyword>
<feature type="domain" description="HTH myb-type" evidence="9">
    <location>
        <begin position="154"/>
        <end position="208"/>
    </location>
</feature>
<dbReference type="FunFam" id="1.10.10.60:FF:000023">
    <property type="entry name" value="protein REVEILLE 6 isoform X1"/>
    <property type="match status" value="1"/>
</dbReference>
<evidence type="ECO:0000256" key="2">
    <source>
        <dbReference type="ARBA" id="ARBA00023015"/>
    </source>
</evidence>
<dbReference type="InterPro" id="IPR006447">
    <property type="entry name" value="Myb_dom_plants"/>
</dbReference>
<feature type="compositionally biased region" description="Low complexity" evidence="6">
    <location>
        <begin position="403"/>
        <end position="416"/>
    </location>
</feature>
<dbReference type="InterPro" id="IPR017930">
    <property type="entry name" value="Myb_dom"/>
</dbReference>
<sequence length="685" mass="74282">MCGDRSEARDRLSGSVEGQRQMAEGFRSSNGESRGQATSWGNSGPMRSGVVEGEHRPRSRHVPEVSYLPFANGGPVGQANVIQTEIRYPPVSAGAPFVYTERPYAPMGVVQPIVPAWNAVNPPSGMSTAYGASTIPHPGHVPRSNGRMRKPYEKRSAVRETWTNEEHEKFIEGLKLYGRDWKKIEQHVESKTVIQIRSHAQKYFEKVQKNGSSEYVPPARPRKKREAKPDSNRMQQAPYFNGPSAAFMPVMNGMRPSVAYPTPTNGGYAQSGAPGVCLQCQHHYHHGHRMAVGQLGTAPPAQDEREMNKYFDRTAHDRFQSEFNGSSGSQYQTSNNNERTRSKTMKAKSELEKREQTEQEKKWFKQSDKQAQSGEEPKGMSMGNEEDGTMGSSNSDEGGSGANVNDGSSGNGLSSDDNGDRSPEGKTSGGECDILPPSQSRGLDGNGELKGPRTDKPSKHAKVDDGDNVLMGRSTSTDGNGNSTDRSPSDPPSSDKRTVSSTKESEVYCGESTQSNAPSSSRNNKIERTKSQPGKITLKQDQGSFGSFGSASPPPSGTPSEPNSGSGRGSSNPDDHMHEQHHGKKPMEKGGGHQANSVLPSTKVDLQQDSAAEKRIGSKRSAENTPKLEEKSTMLGHPDKGVRSSSRGQDPGDEYIRGLREANVNPDIANVVCTAISILKKKELS</sequence>
<dbReference type="SUPFAM" id="SSF46689">
    <property type="entry name" value="Homeodomain-like"/>
    <property type="match status" value="1"/>
</dbReference>
<protein>
    <recommendedName>
        <fullName evidence="12">HTH myb-type domain-containing protein</fullName>
    </recommendedName>
</protein>
<dbReference type="SMART" id="SM00717">
    <property type="entry name" value="SANT"/>
    <property type="match status" value="1"/>
</dbReference>
<evidence type="ECO:0000256" key="4">
    <source>
        <dbReference type="ARBA" id="ARBA00023163"/>
    </source>
</evidence>
<feature type="compositionally biased region" description="Basic and acidic residues" evidence="6">
    <location>
        <begin position="1"/>
        <end position="12"/>
    </location>
</feature>
<dbReference type="InterPro" id="IPR009057">
    <property type="entry name" value="Homeodomain-like_sf"/>
</dbReference>
<dbReference type="CDD" id="cd00167">
    <property type="entry name" value="SANT"/>
    <property type="match status" value="1"/>
</dbReference>
<dbReference type="NCBIfam" id="TIGR01557">
    <property type="entry name" value="myb_SHAQKYF"/>
    <property type="match status" value="1"/>
</dbReference>
<feature type="region of interest" description="Disordered" evidence="6">
    <location>
        <begin position="208"/>
        <end position="239"/>
    </location>
</feature>
<feature type="compositionally biased region" description="Polar residues" evidence="6">
    <location>
        <begin position="594"/>
        <end position="610"/>
    </location>
</feature>
<feature type="compositionally biased region" description="Basic and acidic residues" evidence="6">
    <location>
        <begin position="450"/>
        <end position="465"/>
    </location>
</feature>
<proteinExistence type="predicted"/>
<feature type="compositionally biased region" description="Polar residues" evidence="6">
    <location>
        <begin position="511"/>
        <end position="523"/>
    </location>
</feature>
<feature type="compositionally biased region" description="Polar residues" evidence="6">
    <location>
        <begin position="27"/>
        <end position="42"/>
    </location>
</feature>
<evidence type="ECO:0008006" key="12">
    <source>
        <dbReference type="Google" id="ProtNLM"/>
    </source>
</evidence>
<dbReference type="PROSITE" id="PS51293">
    <property type="entry name" value="SANT"/>
    <property type="match status" value="1"/>
</dbReference>
<evidence type="ECO:0000259" key="8">
    <source>
        <dbReference type="PROSITE" id="PS51293"/>
    </source>
</evidence>
<feature type="domain" description="SANT" evidence="8">
    <location>
        <begin position="157"/>
        <end position="208"/>
    </location>
</feature>
<accession>A0A7S2ZHE0</accession>
<dbReference type="GO" id="GO:0003677">
    <property type="term" value="F:DNA binding"/>
    <property type="evidence" value="ECO:0007669"/>
    <property type="project" value="UniProtKB-KW"/>
</dbReference>
<name>A0A7S2ZHE0_9RHOD</name>
<comment type="subcellular location">
    <subcellularLocation>
        <location evidence="1">Nucleus</location>
    </subcellularLocation>
</comment>
<feature type="domain" description="Myb-like" evidence="7">
    <location>
        <begin position="154"/>
        <end position="204"/>
    </location>
</feature>
<evidence type="ECO:0000256" key="6">
    <source>
        <dbReference type="SAM" id="MobiDB-lite"/>
    </source>
</evidence>
<keyword evidence="2" id="KW-0805">Transcription regulation</keyword>
<keyword evidence="5" id="KW-0539">Nucleus</keyword>